<evidence type="ECO:0000313" key="1">
    <source>
        <dbReference type="EMBL" id="GAV04560.1"/>
    </source>
</evidence>
<reference evidence="1 2" key="1">
    <citation type="journal article" date="2016" name="Nat. Commun.">
        <title>Extremotolerant tardigrade genome and improved radiotolerance of human cultured cells by tardigrade-unique protein.</title>
        <authorList>
            <person name="Hashimoto T."/>
            <person name="Horikawa D.D."/>
            <person name="Saito Y."/>
            <person name="Kuwahara H."/>
            <person name="Kozuka-Hata H."/>
            <person name="Shin-I T."/>
            <person name="Minakuchi Y."/>
            <person name="Ohishi K."/>
            <person name="Motoyama A."/>
            <person name="Aizu T."/>
            <person name="Enomoto A."/>
            <person name="Kondo K."/>
            <person name="Tanaka S."/>
            <person name="Hara Y."/>
            <person name="Koshikawa S."/>
            <person name="Sagara H."/>
            <person name="Miura T."/>
            <person name="Yokobori S."/>
            <person name="Miyagawa K."/>
            <person name="Suzuki Y."/>
            <person name="Kubo T."/>
            <person name="Oyama M."/>
            <person name="Kohara Y."/>
            <person name="Fujiyama A."/>
            <person name="Arakawa K."/>
            <person name="Katayama T."/>
            <person name="Toyoda A."/>
            <person name="Kunieda T."/>
        </authorList>
    </citation>
    <scope>NUCLEOTIDE SEQUENCE [LARGE SCALE GENOMIC DNA]</scope>
    <source>
        <strain evidence="1 2">YOKOZUNA-1</strain>
    </source>
</reference>
<evidence type="ECO:0000313" key="2">
    <source>
        <dbReference type="Proteomes" id="UP000186922"/>
    </source>
</evidence>
<name>A0A1D1VSR5_RAMVA</name>
<accession>A0A1D1VSR5</accession>
<gene>
    <name evidence="1" type="primary">RvY_14827-1</name>
    <name evidence="1" type="synonym">RvY_14827.1</name>
    <name evidence="1" type="ORF">RvY_14827</name>
</gene>
<protein>
    <submittedName>
        <fullName evidence="1">Uncharacterized protein</fullName>
    </submittedName>
</protein>
<sequence length="177" mass="19675">MTVTSLALRVTPLREPNQSLEDYQANIIFNESQARHDTVVGCIGLANAMVQTILCLRCHGKVQRIRKTLQEFEATARSSTMQVEYQEMSGYIDSTSGAISAGALFITKQPIASAVGLFVGYAVLIYQTRDSIVGDQRYAKKKDLPQLADLIIDFWAKGTLVKCFEKRRVLQPVRSTA</sequence>
<organism evidence="1 2">
    <name type="scientific">Ramazzottius varieornatus</name>
    <name type="common">Water bear</name>
    <name type="synonym">Tardigrade</name>
    <dbReference type="NCBI Taxonomy" id="947166"/>
    <lineage>
        <taxon>Eukaryota</taxon>
        <taxon>Metazoa</taxon>
        <taxon>Ecdysozoa</taxon>
        <taxon>Tardigrada</taxon>
        <taxon>Eutardigrada</taxon>
        <taxon>Parachela</taxon>
        <taxon>Hypsibioidea</taxon>
        <taxon>Ramazzottiidae</taxon>
        <taxon>Ramazzottius</taxon>
    </lineage>
</organism>
<dbReference type="AlphaFoldDB" id="A0A1D1VSR5"/>
<dbReference type="Proteomes" id="UP000186922">
    <property type="component" value="Unassembled WGS sequence"/>
</dbReference>
<keyword evidence="2" id="KW-1185">Reference proteome</keyword>
<comment type="caution">
    <text evidence="1">The sequence shown here is derived from an EMBL/GenBank/DDBJ whole genome shotgun (WGS) entry which is preliminary data.</text>
</comment>
<dbReference type="EMBL" id="BDGG01000011">
    <property type="protein sequence ID" value="GAV04560.1"/>
    <property type="molecule type" value="Genomic_DNA"/>
</dbReference>
<proteinExistence type="predicted"/>